<keyword evidence="3" id="KW-1185">Reference proteome</keyword>
<feature type="region of interest" description="Disordered" evidence="1">
    <location>
        <begin position="67"/>
        <end position="86"/>
    </location>
</feature>
<name>A0A540KH59_MALBA</name>
<dbReference type="EMBL" id="VIEB01001278">
    <property type="protein sequence ID" value="TQD73534.1"/>
    <property type="molecule type" value="Genomic_DNA"/>
</dbReference>
<sequence>MPRCKKLQSSFLWRSQLISLCSVKERSLSLLLWDRILSRSFSYRFWGSNNLSCSRKIVRMRSLASSPTSHSFSFSSTSLPSSPTAINEAELQRRKKKKKMGGVEGRGNMQWKLGWEGEVSDGREVRRIQIEGDPEKIYSLLL</sequence>
<proteinExistence type="predicted"/>
<dbReference type="Proteomes" id="UP000315295">
    <property type="component" value="Unassembled WGS sequence"/>
</dbReference>
<accession>A0A540KH59</accession>
<reference evidence="2 3" key="1">
    <citation type="journal article" date="2019" name="G3 (Bethesda)">
        <title>Sequencing of a Wild Apple (Malus baccata) Genome Unravels the Differences Between Cultivated and Wild Apple Species Regarding Disease Resistance and Cold Tolerance.</title>
        <authorList>
            <person name="Chen X."/>
        </authorList>
    </citation>
    <scope>NUCLEOTIDE SEQUENCE [LARGE SCALE GENOMIC DNA]</scope>
    <source>
        <strain evidence="3">cv. Shandingzi</strain>
        <tissue evidence="2">Leaves</tissue>
    </source>
</reference>
<organism evidence="2 3">
    <name type="scientific">Malus baccata</name>
    <name type="common">Siberian crab apple</name>
    <name type="synonym">Pyrus baccata</name>
    <dbReference type="NCBI Taxonomy" id="106549"/>
    <lineage>
        <taxon>Eukaryota</taxon>
        <taxon>Viridiplantae</taxon>
        <taxon>Streptophyta</taxon>
        <taxon>Embryophyta</taxon>
        <taxon>Tracheophyta</taxon>
        <taxon>Spermatophyta</taxon>
        <taxon>Magnoliopsida</taxon>
        <taxon>eudicotyledons</taxon>
        <taxon>Gunneridae</taxon>
        <taxon>Pentapetalae</taxon>
        <taxon>rosids</taxon>
        <taxon>fabids</taxon>
        <taxon>Rosales</taxon>
        <taxon>Rosaceae</taxon>
        <taxon>Amygdaloideae</taxon>
        <taxon>Maleae</taxon>
        <taxon>Malus</taxon>
    </lineage>
</organism>
<protein>
    <submittedName>
        <fullName evidence="2">Uncharacterized protein</fullName>
    </submittedName>
</protein>
<comment type="caution">
    <text evidence="2">The sequence shown here is derived from an EMBL/GenBank/DDBJ whole genome shotgun (WGS) entry which is preliminary data.</text>
</comment>
<gene>
    <name evidence="2" type="ORF">C1H46_040933</name>
</gene>
<feature type="compositionally biased region" description="Low complexity" evidence="1">
    <location>
        <begin position="67"/>
        <end position="85"/>
    </location>
</feature>
<evidence type="ECO:0000313" key="3">
    <source>
        <dbReference type="Proteomes" id="UP000315295"/>
    </source>
</evidence>
<evidence type="ECO:0000313" key="2">
    <source>
        <dbReference type="EMBL" id="TQD73534.1"/>
    </source>
</evidence>
<evidence type="ECO:0000256" key="1">
    <source>
        <dbReference type="SAM" id="MobiDB-lite"/>
    </source>
</evidence>
<dbReference type="AlphaFoldDB" id="A0A540KH59"/>